<dbReference type="AlphaFoldDB" id="A0A8S4DZ38"/>
<keyword evidence="3" id="KW-1185">Reference proteome</keyword>
<comment type="caution">
    <text evidence="2">The sequence shown here is derived from an EMBL/GenBank/DDBJ whole genome shotgun (WGS) entry which is preliminary data.</text>
</comment>
<dbReference type="EMBL" id="CAJHNJ030000010">
    <property type="protein sequence ID" value="CAG9107325.1"/>
    <property type="molecule type" value="Genomic_DNA"/>
</dbReference>
<feature type="transmembrane region" description="Helical" evidence="1">
    <location>
        <begin position="342"/>
        <end position="363"/>
    </location>
</feature>
<evidence type="ECO:0000313" key="3">
    <source>
        <dbReference type="Proteomes" id="UP000653454"/>
    </source>
</evidence>
<feature type="transmembrane region" description="Helical" evidence="1">
    <location>
        <begin position="12"/>
        <end position="34"/>
    </location>
</feature>
<reference evidence="2" key="1">
    <citation type="submission" date="2020-11" db="EMBL/GenBank/DDBJ databases">
        <authorList>
            <person name="Whiteford S."/>
        </authorList>
    </citation>
    <scope>NUCLEOTIDE SEQUENCE</scope>
</reference>
<feature type="transmembrane region" description="Helical" evidence="1">
    <location>
        <begin position="280"/>
        <end position="302"/>
    </location>
</feature>
<evidence type="ECO:0000313" key="2">
    <source>
        <dbReference type="EMBL" id="CAG9107325.1"/>
    </source>
</evidence>
<evidence type="ECO:0000256" key="1">
    <source>
        <dbReference type="SAM" id="Phobius"/>
    </source>
</evidence>
<keyword evidence="1" id="KW-0812">Transmembrane</keyword>
<feature type="transmembrane region" description="Helical" evidence="1">
    <location>
        <begin position="225"/>
        <end position="246"/>
    </location>
</feature>
<feature type="transmembrane region" description="Helical" evidence="1">
    <location>
        <begin position="406"/>
        <end position="427"/>
    </location>
</feature>
<organism evidence="2 3">
    <name type="scientific">Plutella xylostella</name>
    <name type="common">Diamondback moth</name>
    <name type="synonym">Plutella maculipennis</name>
    <dbReference type="NCBI Taxonomy" id="51655"/>
    <lineage>
        <taxon>Eukaryota</taxon>
        <taxon>Metazoa</taxon>
        <taxon>Ecdysozoa</taxon>
        <taxon>Arthropoda</taxon>
        <taxon>Hexapoda</taxon>
        <taxon>Insecta</taxon>
        <taxon>Pterygota</taxon>
        <taxon>Neoptera</taxon>
        <taxon>Endopterygota</taxon>
        <taxon>Lepidoptera</taxon>
        <taxon>Glossata</taxon>
        <taxon>Ditrysia</taxon>
        <taxon>Yponomeutoidea</taxon>
        <taxon>Plutellidae</taxon>
        <taxon>Plutella</taxon>
    </lineage>
</organism>
<keyword evidence="1" id="KW-0472">Membrane</keyword>
<feature type="transmembrane region" description="Helical" evidence="1">
    <location>
        <begin position="75"/>
        <end position="96"/>
    </location>
</feature>
<name>A0A8S4DZ38_PLUXY</name>
<proteinExistence type="predicted"/>
<gene>
    <name evidence="2" type="ORF">PLXY2_LOCUS4002</name>
</gene>
<sequence length="461" mass="52394">MKQQYQTETRLGWLYGLLALLLAVCVICIGVPYYHWRTALRQCPGFYTVKTCGCILYGEVKYRHFDGSYDWVCHYAVFAPLPLIPYAVIMALIHIFHMYRVCTNKVGQYKNKNTTDMKEIISEKNDGAIHLVQSKVIHCWVPSTVVACIFAIYNFVHASILTNGYLTTCNQYRGYLATKFDESGDYATAIHFRLTCQAIFDFIDYIEKDPYVEDQSTVDIINTGLALQSAIITAWLAVALWIIVAITPKATTRTIFSTIIVTICCRKRPRMNQYQTERRLCWMYGLLSLLLAVCVICIGVPYNHWRGTLDVCPGSWLENTNCGCILYGVNSFQYFNGGHNRICLYAVFAPLPLILYAVVMALFHMYRVCINNVGQYEDEKSTAMEEIEGESIVVTTRTRVSERNDGVIHCWVPSTVFACIFAIYNLVHASIVTDGYLKTCTQYRGALVKVSIMLLLGIPNK</sequence>
<feature type="transmembrane region" description="Helical" evidence="1">
    <location>
        <begin position="137"/>
        <end position="156"/>
    </location>
</feature>
<dbReference type="Proteomes" id="UP000653454">
    <property type="component" value="Unassembled WGS sequence"/>
</dbReference>
<keyword evidence="1" id="KW-1133">Transmembrane helix</keyword>
<protein>
    <submittedName>
        <fullName evidence="2">(diamondback moth) hypothetical protein</fullName>
    </submittedName>
</protein>
<accession>A0A8S4DZ38</accession>